<dbReference type="InterPro" id="IPR011042">
    <property type="entry name" value="6-blade_b-propeller_TolB-like"/>
</dbReference>
<name>A0A6J8ESL5_MYTCO</name>
<dbReference type="Proteomes" id="UP000507470">
    <property type="component" value="Unassembled WGS sequence"/>
</dbReference>
<gene>
    <name evidence="1" type="ORF">MCOR_55566</name>
</gene>
<dbReference type="EMBL" id="CACVKT020009825">
    <property type="protein sequence ID" value="CAC5423574.1"/>
    <property type="molecule type" value="Genomic_DNA"/>
</dbReference>
<protein>
    <submittedName>
        <fullName evidence="1">Uncharacterized protein</fullName>
    </submittedName>
</protein>
<organism evidence="1 2">
    <name type="scientific">Mytilus coruscus</name>
    <name type="common">Sea mussel</name>
    <dbReference type="NCBI Taxonomy" id="42192"/>
    <lineage>
        <taxon>Eukaryota</taxon>
        <taxon>Metazoa</taxon>
        <taxon>Spiralia</taxon>
        <taxon>Lophotrochozoa</taxon>
        <taxon>Mollusca</taxon>
        <taxon>Bivalvia</taxon>
        <taxon>Autobranchia</taxon>
        <taxon>Pteriomorphia</taxon>
        <taxon>Mytilida</taxon>
        <taxon>Mytiloidea</taxon>
        <taxon>Mytilidae</taxon>
        <taxon>Mytilinae</taxon>
        <taxon>Mytilus</taxon>
    </lineage>
</organism>
<dbReference type="SUPFAM" id="SSF101898">
    <property type="entry name" value="NHL repeat"/>
    <property type="match status" value="1"/>
</dbReference>
<evidence type="ECO:0000313" key="1">
    <source>
        <dbReference type="EMBL" id="CAC5423574.1"/>
    </source>
</evidence>
<accession>A0A6J8ESL5</accession>
<sequence>MNAAKVVALSQEGNIKYGIPLLNPYSSFDVDCLNENTVAVTTGKSDDKTGIIILDFNTRVIKRFVSLPTEPYGINFDGKSLICCCDKMAIHVISCADFSISIIPNTVLPESSYITMQANKILYTNPDENEVYCCLYSVELVWKFKNESRLKIPRGITVDDKGNGFVVGLESKNILVIASDGKSYKEIKTTHYGLHKPRTICFDKIRKQLLITNEDSFAHLYDISYS</sequence>
<reference evidence="1 2" key="1">
    <citation type="submission" date="2020-06" db="EMBL/GenBank/DDBJ databases">
        <authorList>
            <person name="Li R."/>
            <person name="Bekaert M."/>
        </authorList>
    </citation>
    <scope>NUCLEOTIDE SEQUENCE [LARGE SCALE GENOMIC DNA]</scope>
    <source>
        <strain evidence="2">wild</strain>
    </source>
</reference>
<keyword evidence="2" id="KW-1185">Reference proteome</keyword>
<dbReference type="AlphaFoldDB" id="A0A6J8ESL5"/>
<evidence type="ECO:0000313" key="2">
    <source>
        <dbReference type="Proteomes" id="UP000507470"/>
    </source>
</evidence>
<proteinExistence type="predicted"/>
<dbReference type="Gene3D" id="2.120.10.30">
    <property type="entry name" value="TolB, C-terminal domain"/>
    <property type="match status" value="1"/>
</dbReference>
<dbReference type="OrthoDB" id="6097744at2759"/>